<feature type="transmembrane region" description="Helical" evidence="1">
    <location>
        <begin position="103"/>
        <end position="121"/>
    </location>
</feature>
<feature type="transmembrane region" description="Helical" evidence="1">
    <location>
        <begin position="179"/>
        <end position="196"/>
    </location>
</feature>
<comment type="caution">
    <text evidence="2">The sequence shown here is derived from an EMBL/GenBank/DDBJ whole genome shotgun (WGS) entry which is preliminary data.</text>
</comment>
<name>E7RVJ7_9BURK</name>
<feature type="transmembrane region" description="Helical" evidence="1">
    <location>
        <begin position="7"/>
        <end position="24"/>
    </location>
</feature>
<dbReference type="AlphaFoldDB" id="E7RVJ7"/>
<evidence type="ECO:0000313" key="3">
    <source>
        <dbReference type="Proteomes" id="UP000011021"/>
    </source>
</evidence>
<dbReference type="InterPro" id="IPR014509">
    <property type="entry name" value="YjdF-like"/>
</dbReference>
<protein>
    <recommendedName>
        <fullName evidence="4">DUF2238 domain-containing protein</fullName>
    </recommendedName>
</protein>
<keyword evidence="1" id="KW-0472">Membrane</keyword>
<feature type="transmembrane region" description="Helical" evidence="1">
    <location>
        <begin position="128"/>
        <end position="149"/>
    </location>
</feature>
<evidence type="ECO:0000313" key="2">
    <source>
        <dbReference type="EMBL" id="EFV95801.1"/>
    </source>
</evidence>
<dbReference type="Proteomes" id="UP000011021">
    <property type="component" value="Unassembled WGS sequence"/>
</dbReference>
<gene>
    <name evidence="2" type="ORF">HMPREF0551_0709</name>
</gene>
<dbReference type="EMBL" id="AEQP01000002">
    <property type="protein sequence ID" value="EFV95801.1"/>
    <property type="molecule type" value="Genomic_DNA"/>
</dbReference>
<feature type="transmembrane region" description="Helical" evidence="1">
    <location>
        <begin position="60"/>
        <end position="83"/>
    </location>
</feature>
<proteinExistence type="predicted"/>
<accession>E7RVJ7</accession>
<evidence type="ECO:0000256" key="1">
    <source>
        <dbReference type="SAM" id="Phobius"/>
    </source>
</evidence>
<reference evidence="2 3" key="1">
    <citation type="submission" date="2010-12" db="EMBL/GenBank/DDBJ databases">
        <authorList>
            <person name="Muzny D."/>
            <person name="Qin X."/>
            <person name="Deng J."/>
            <person name="Jiang H."/>
            <person name="Liu Y."/>
            <person name="Qu J."/>
            <person name="Song X.-Z."/>
            <person name="Zhang L."/>
            <person name="Thornton R."/>
            <person name="Coyle M."/>
            <person name="Francisco L."/>
            <person name="Jackson L."/>
            <person name="Javaid M."/>
            <person name="Korchina V."/>
            <person name="Kovar C."/>
            <person name="Mata R."/>
            <person name="Mathew T."/>
            <person name="Ngo R."/>
            <person name="Nguyen L."/>
            <person name="Nguyen N."/>
            <person name="Okwuonu G."/>
            <person name="Ongeri F."/>
            <person name="Pham C."/>
            <person name="Simmons D."/>
            <person name="Wilczek-Boney K."/>
            <person name="Hale W."/>
            <person name="Jakkamsetti A."/>
            <person name="Pham P."/>
            <person name="Ruth R."/>
            <person name="San Lucas F."/>
            <person name="Warren J."/>
            <person name="Zhang J."/>
            <person name="Zhao Z."/>
            <person name="Zhou C."/>
            <person name="Zhu D."/>
            <person name="Lee S."/>
            <person name="Bess C."/>
            <person name="Blankenburg K."/>
            <person name="Forbes L."/>
            <person name="Fu Q."/>
            <person name="Gubbala S."/>
            <person name="Hirani K."/>
            <person name="Jayaseelan J.C."/>
            <person name="Lara F."/>
            <person name="Munidasa M."/>
            <person name="Palculict T."/>
            <person name="Patil S."/>
            <person name="Pu L.-L."/>
            <person name="Saada N."/>
            <person name="Tang L."/>
            <person name="Weissenberger G."/>
            <person name="Zhu Y."/>
            <person name="Hemphill L."/>
            <person name="Shang Y."/>
            <person name="Youmans B."/>
            <person name="Ayvaz T."/>
            <person name="Ross M."/>
            <person name="Santibanez J."/>
            <person name="Aqrawi P."/>
            <person name="Gross S."/>
            <person name="Joshi V."/>
            <person name="Fowler G."/>
            <person name="Nazareth L."/>
            <person name="Reid J."/>
            <person name="Worley K."/>
            <person name="Petrosino J."/>
            <person name="Highlander S."/>
            <person name="Gibbs R."/>
        </authorList>
    </citation>
    <scope>NUCLEOTIDE SEQUENCE [LARGE SCALE GENOMIC DNA]</scope>
    <source>
        <strain evidence="2 3">ATCC 51599</strain>
    </source>
</reference>
<evidence type="ECO:0008006" key="4">
    <source>
        <dbReference type="Google" id="ProtNLM"/>
    </source>
</evidence>
<keyword evidence="1" id="KW-0812">Transmembrane</keyword>
<keyword evidence="1" id="KW-1133">Transmembrane helix</keyword>
<organism evidence="2 3">
    <name type="scientific">Lautropia mirabilis ATCC 51599</name>
    <dbReference type="NCBI Taxonomy" id="887898"/>
    <lineage>
        <taxon>Bacteria</taxon>
        <taxon>Pseudomonadati</taxon>
        <taxon>Pseudomonadota</taxon>
        <taxon>Betaproteobacteria</taxon>
        <taxon>Burkholderiales</taxon>
        <taxon>Burkholderiaceae</taxon>
        <taxon>Lautropia</taxon>
    </lineage>
</organism>
<dbReference type="PIRSF" id="PIRSF020606">
    <property type="entry name" value="UCP020606"/>
    <property type="match status" value="1"/>
</dbReference>
<dbReference type="eggNOG" id="COG3647">
    <property type="taxonomic scope" value="Bacteria"/>
</dbReference>
<dbReference type="RefSeq" id="WP_005672844.1">
    <property type="nucleotide sequence ID" value="NZ_GL636062.1"/>
</dbReference>
<dbReference type="InterPro" id="IPR058534">
    <property type="entry name" value="YjdF"/>
</dbReference>
<feature type="transmembrane region" description="Helical" evidence="1">
    <location>
        <begin position="30"/>
        <end position="48"/>
    </location>
</feature>
<dbReference type="HOGENOM" id="CLU_087528_2_0_4"/>
<sequence>MQIRQTFAPLLAAAVAAVALWSGIAPIDRAVWWAEVTPIFIVYGALLVTARWFRFSNLAYALMSGWMLLHLVGAHYTFANVPFEWGNRLLSPLLGESRNHFDRVAHFIIGLYSYPMAEWLLRRRLCGMGVAFFFSLFFIMSVAAAYEIIEWQYAVIDGGNAGIEFLGSQGDIWDAQKDMLADTLGALTALLLYLVVRPDRTMRMAGQQAGPGAGR</sequence>
<keyword evidence="3" id="KW-1185">Reference proteome</keyword>
<dbReference type="Pfam" id="PF09997">
    <property type="entry name" value="DUF2238"/>
    <property type="match status" value="1"/>
</dbReference>